<dbReference type="SUPFAM" id="SSF56672">
    <property type="entry name" value="DNA/RNA polymerases"/>
    <property type="match status" value="1"/>
</dbReference>
<gene>
    <name evidence="2" type="ORF">EZS28_002402</name>
</gene>
<dbReference type="OrthoDB" id="10068174at2759"/>
<dbReference type="InterPro" id="IPR000477">
    <property type="entry name" value="RT_dom"/>
</dbReference>
<protein>
    <recommendedName>
        <fullName evidence="1">Reverse transcriptase domain-containing protein</fullName>
    </recommendedName>
</protein>
<evidence type="ECO:0000313" key="3">
    <source>
        <dbReference type="Proteomes" id="UP000324800"/>
    </source>
</evidence>
<dbReference type="Pfam" id="PF00078">
    <property type="entry name" value="RVT_1"/>
    <property type="match status" value="1"/>
</dbReference>
<dbReference type="PROSITE" id="PS50878">
    <property type="entry name" value="RT_POL"/>
    <property type="match status" value="1"/>
</dbReference>
<dbReference type="EMBL" id="SNRW01000290">
    <property type="protein sequence ID" value="KAA6402068.1"/>
    <property type="molecule type" value="Genomic_DNA"/>
</dbReference>
<dbReference type="Gene3D" id="3.10.10.10">
    <property type="entry name" value="HIV Type 1 Reverse Transcriptase, subunit A, domain 1"/>
    <property type="match status" value="1"/>
</dbReference>
<evidence type="ECO:0000313" key="2">
    <source>
        <dbReference type="EMBL" id="KAA6402068.1"/>
    </source>
</evidence>
<comment type="caution">
    <text evidence="2">The sequence shown here is derived from an EMBL/GenBank/DDBJ whole genome shotgun (WGS) entry which is preliminary data.</text>
</comment>
<evidence type="ECO:0000259" key="1">
    <source>
        <dbReference type="PROSITE" id="PS50878"/>
    </source>
</evidence>
<dbReference type="InterPro" id="IPR043502">
    <property type="entry name" value="DNA/RNA_pol_sf"/>
</dbReference>
<accession>A0A5J4X4B6</accession>
<proteinExistence type="predicted"/>
<feature type="domain" description="Reverse transcriptase" evidence="1">
    <location>
        <begin position="79"/>
        <end position="197"/>
    </location>
</feature>
<name>A0A5J4X4B6_9EUKA</name>
<dbReference type="AlphaFoldDB" id="A0A5J4X4B6"/>
<organism evidence="2 3">
    <name type="scientific">Streblomastix strix</name>
    <dbReference type="NCBI Taxonomy" id="222440"/>
    <lineage>
        <taxon>Eukaryota</taxon>
        <taxon>Metamonada</taxon>
        <taxon>Preaxostyla</taxon>
        <taxon>Oxymonadida</taxon>
        <taxon>Streblomastigidae</taxon>
        <taxon>Streblomastix</taxon>
    </lineage>
</organism>
<dbReference type="InterPro" id="IPR052055">
    <property type="entry name" value="Hepadnavirus_pol/RT"/>
</dbReference>
<dbReference type="PANTHER" id="PTHR33050">
    <property type="entry name" value="REVERSE TRANSCRIPTASE DOMAIN-CONTAINING PROTEIN"/>
    <property type="match status" value="1"/>
</dbReference>
<dbReference type="PANTHER" id="PTHR33050:SF7">
    <property type="entry name" value="RIBONUCLEASE H"/>
    <property type="match status" value="1"/>
</dbReference>
<reference evidence="2 3" key="1">
    <citation type="submission" date="2019-03" db="EMBL/GenBank/DDBJ databases">
        <title>Single cell metagenomics reveals metabolic interactions within the superorganism composed of flagellate Streblomastix strix and complex community of Bacteroidetes bacteria on its surface.</title>
        <authorList>
            <person name="Treitli S.C."/>
            <person name="Kolisko M."/>
            <person name="Husnik F."/>
            <person name="Keeling P."/>
            <person name="Hampl V."/>
        </authorList>
    </citation>
    <scope>NUCLEOTIDE SEQUENCE [LARGE SCALE GENOMIC DNA]</scope>
    <source>
        <strain evidence="2">ST1C</strain>
    </source>
</reference>
<dbReference type="Proteomes" id="UP000324800">
    <property type="component" value="Unassembled WGS sequence"/>
</dbReference>
<sequence>MKSPLTKAFEQIGGKLQAFSQAWDKIGSLDLMRQGAQANWLHSYSKNLLYKSKQIKEFKGNRKEEELFHKALQEEIDQGIVIEVNPQSVKYLNKTFIIPKKDGRIRKILDCRQVNQQLGDLKYKSEDFRTVYNIAQRGDYGTTLDISSAYNHILVSDELQQFLAFQFKGKTYTYRGMPFGLKTAPFIFHKHLLPAIT</sequence>